<feature type="region of interest" description="Disordered" evidence="5">
    <location>
        <begin position="492"/>
        <end position="601"/>
    </location>
</feature>
<dbReference type="EMBL" id="MLKD01000004">
    <property type="protein sequence ID" value="OQE27695.1"/>
    <property type="molecule type" value="Genomic_DNA"/>
</dbReference>
<dbReference type="CDD" id="cd15534">
    <property type="entry name" value="PHD2_PHF12_Rco1"/>
    <property type="match status" value="1"/>
</dbReference>
<feature type="region of interest" description="Disordered" evidence="5">
    <location>
        <begin position="980"/>
        <end position="1125"/>
    </location>
</feature>
<dbReference type="SUPFAM" id="SSF57903">
    <property type="entry name" value="FYVE/PHD zinc finger"/>
    <property type="match status" value="2"/>
</dbReference>
<feature type="compositionally biased region" description="Polar residues" evidence="5">
    <location>
        <begin position="411"/>
        <end position="428"/>
    </location>
</feature>
<evidence type="ECO:0000256" key="1">
    <source>
        <dbReference type="ARBA" id="ARBA00022723"/>
    </source>
</evidence>
<dbReference type="InterPro" id="IPR013083">
    <property type="entry name" value="Znf_RING/FYVE/PHD"/>
</dbReference>
<comment type="caution">
    <text evidence="7">The sequence shown here is derived from an EMBL/GenBank/DDBJ whole genome shotgun (WGS) entry which is preliminary data.</text>
</comment>
<dbReference type="InterPro" id="IPR011011">
    <property type="entry name" value="Znf_FYVE_PHD"/>
</dbReference>
<feature type="compositionally biased region" description="Basic and acidic residues" evidence="5">
    <location>
        <begin position="1115"/>
        <end position="1125"/>
    </location>
</feature>
<feature type="compositionally biased region" description="Basic and acidic residues" evidence="5">
    <location>
        <begin position="514"/>
        <end position="531"/>
    </location>
</feature>
<gene>
    <name evidence="7" type="ORF">PENSTE_c004G09457</name>
</gene>
<feature type="region of interest" description="Disordered" evidence="5">
    <location>
        <begin position="411"/>
        <end position="433"/>
    </location>
</feature>
<accession>A0A1V6TMR6</accession>
<feature type="region of interest" description="Disordered" evidence="5">
    <location>
        <begin position="104"/>
        <end position="133"/>
    </location>
</feature>
<feature type="compositionally biased region" description="Polar residues" evidence="5">
    <location>
        <begin position="1"/>
        <end position="17"/>
    </location>
</feature>
<evidence type="ECO:0000256" key="3">
    <source>
        <dbReference type="ARBA" id="ARBA00022833"/>
    </source>
</evidence>
<feature type="compositionally biased region" description="Low complexity" evidence="5">
    <location>
        <begin position="1054"/>
        <end position="1081"/>
    </location>
</feature>
<dbReference type="InterPro" id="IPR052819">
    <property type="entry name" value="Chromatin_regulatory_protein"/>
</dbReference>
<feature type="compositionally biased region" description="Polar residues" evidence="5">
    <location>
        <begin position="1082"/>
        <end position="1093"/>
    </location>
</feature>
<keyword evidence="3" id="KW-0862">Zinc</keyword>
<dbReference type="GO" id="GO:0008270">
    <property type="term" value="F:zinc ion binding"/>
    <property type="evidence" value="ECO:0007669"/>
    <property type="project" value="UniProtKB-KW"/>
</dbReference>
<dbReference type="PROSITE" id="PS01359">
    <property type="entry name" value="ZF_PHD_1"/>
    <property type="match status" value="1"/>
</dbReference>
<dbReference type="Proteomes" id="UP000191285">
    <property type="component" value="Unassembled WGS sequence"/>
</dbReference>
<feature type="compositionally biased region" description="Basic and acidic residues" evidence="5">
    <location>
        <begin position="25"/>
        <end position="35"/>
    </location>
</feature>
<dbReference type="Gene3D" id="3.30.40.10">
    <property type="entry name" value="Zinc/RING finger domain, C3HC4 (zinc finger)"/>
    <property type="match status" value="2"/>
</dbReference>
<dbReference type="GO" id="GO:0006357">
    <property type="term" value="P:regulation of transcription by RNA polymerase II"/>
    <property type="evidence" value="ECO:0007669"/>
    <property type="project" value="TreeGrafter"/>
</dbReference>
<dbReference type="STRING" id="303698.A0A1V6TMR6"/>
<evidence type="ECO:0000256" key="2">
    <source>
        <dbReference type="ARBA" id="ARBA00022771"/>
    </source>
</evidence>
<feature type="domain" description="PHD-type" evidence="6">
    <location>
        <begin position="638"/>
        <end position="687"/>
    </location>
</feature>
<dbReference type="InterPro" id="IPR019786">
    <property type="entry name" value="Zinc_finger_PHD-type_CS"/>
</dbReference>
<dbReference type="Pfam" id="PF00628">
    <property type="entry name" value="PHD"/>
    <property type="match status" value="2"/>
</dbReference>
<dbReference type="AlphaFoldDB" id="A0A1V6TMR6"/>
<dbReference type="OrthoDB" id="5876363at2759"/>
<sequence length="1125" mass="125234">MGCLTRSASHRANNSYNVEPAPPKLQERNPRRSRVDSNLSGNATVILPIAQLKVAVWEEPACALARPSWASSDDNFTRAPNQYLRTMKPIGTYPSPAEYKSVGLKPLKAPKNGTKRASKLHVRADGEEDLTTDTPITPVAEEEAMAADIIRAEDDETMNGIENTPAVKTVVEGAVMDNRMEIEDTDAEDMNDTNLATPVSEAVDPQSAFTSFHQSVRPSAQPSFHSSVHSTINSPLNTPLDEIDSPVLTLTTPANHLTVPDSHLTASHRQLQQTQSPPATAVTAMADDMASKVQQNIKPDYITVLNSLPIPRSEKYDVDQLKRVLEVAVTRSAEINDDDVALSLVHYWSDVSGDDFKLSLIHNIGNDERDHKLELALQTMLRHSTEDANKWYQVYAAENSRLLAGLDSPTDSTLSSAKSLEPETTTFSRADIYRDTSGPKLEEAFLSGKTNTAPLKRAKKPCRVNEISFKRRREWEADPTLEGNLKEKRAQLAQEAKSDQTLAASSSVRPQRGQPDDIQHPYSIEGEKQDESMLSTPRAPTVSETITTPDTSPSGAGQPRRQRVVKEQFKAKQKEAEQQEKEKDNQRVNRPRSLSLDTTVSAAESDVSNSCYSNHENMWVGDYNSRQMPNAINVPENTDYCTICEDEGDLLCCDTCENAFHFNCLRPRVDKKNPPKGDWFCETCVVRNSLTTSIAWGKHKRRKTSFSPPRHIKDYFEGVGEEIRSNTQYPPEEKRTHSFYKSVPTMPRLTKPPKVDKDHSNRTPLYDDPNLTKLMENGHVILCNRCGLSSGGTRPIIRCDYCESRFHLDCLDPPMAKPPNPYEGWLCPNHVTSDDLVITKYVDGRVQERRPRRPKKATTLSHKWDPEQTWDEDFNAQEDDVGSREIVLDFLSTAKFNKKREDEKRQRQLEDTMLELTRQMTLEHFAKNGVSLADISNPNAELRAGIKSLLQNYDSGRYNLATYDAASSLLGLASGEPITVDDEPAASAAGSENQSVAPGPQEPASVTLETPQKLPSPKPDEKQPVASSPAPETTSRSKARSAPASRRQSRSRSQRNTNTTTTTKSPRLSARASRKSSAPNSDLENASQTPTSTRETRKKKRSYAESEPALSTDEPAQKRQHADSE</sequence>
<feature type="compositionally biased region" description="Low complexity" evidence="5">
    <location>
        <begin position="1033"/>
        <end position="1046"/>
    </location>
</feature>
<proteinExistence type="predicted"/>
<dbReference type="PROSITE" id="PS50016">
    <property type="entry name" value="ZF_PHD_2"/>
    <property type="match status" value="2"/>
</dbReference>
<evidence type="ECO:0000256" key="4">
    <source>
        <dbReference type="PROSITE-ProRule" id="PRU00146"/>
    </source>
</evidence>
<organism evidence="7 8">
    <name type="scientific">Penicillium steckii</name>
    <dbReference type="NCBI Taxonomy" id="303698"/>
    <lineage>
        <taxon>Eukaryota</taxon>
        <taxon>Fungi</taxon>
        <taxon>Dikarya</taxon>
        <taxon>Ascomycota</taxon>
        <taxon>Pezizomycotina</taxon>
        <taxon>Eurotiomycetes</taxon>
        <taxon>Eurotiomycetidae</taxon>
        <taxon>Eurotiales</taxon>
        <taxon>Aspergillaceae</taxon>
        <taxon>Penicillium</taxon>
    </lineage>
</organism>
<dbReference type="SMART" id="SM00249">
    <property type="entry name" value="PHD"/>
    <property type="match status" value="2"/>
</dbReference>
<protein>
    <recommendedName>
        <fullName evidence="6">PHD-type domain-containing protein</fullName>
    </recommendedName>
</protein>
<feature type="region of interest" description="Disordered" evidence="5">
    <location>
        <begin position="743"/>
        <end position="769"/>
    </location>
</feature>
<evidence type="ECO:0000313" key="7">
    <source>
        <dbReference type="EMBL" id="OQE27695.1"/>
    </source>
</evidence>
<dbReference type="GO" id="GO:0032221">
    <property type="term" value="C:Rpd3S complex"/>
    <property type="evidence" value="ECO:0007669"/>
    <property type="project" value="TreeGrafter"/>
</dbReference>
<dbReference type="PANTHER" id="PTHR47636:SF1">
    <property type="entry name" value="TRANSCRIPTIONAL REGULATORY PROTEIN RCO1"/>
    <property type="match status" value="1"/>
</dbReference>
<reference evidence="8" key="1">
    <citation type="journal article" date="2017" name="Nat. Microbiol.">
        <title>Global analysis of biosynthetic gene clusters reveals vast potential of secondary metabolite production in Penicillium species.</title>
        <authorList>
            <person name="Nielsen J.C."/>
            <person name="Grijseels S."/>
            <person name="Prigent S."/>
            <person name="Ji B."/>
            <person name="Dainat J."/>
            <person name="Nielsen K.F."/>
            <person name="Frisvad J.C."/>
            <person name="Workman M."/>
            <person name="Nielsen J."/>
        </authorList>
    </citation>
    <scope>NUCLEOTIDE SEQUENCE [LARGE SCALE GENOMIC DNA]</scope>
    <source>
        <strain evidence="8">IBT 24891</strain>
    </source>
</reference>
<keyword evidence="1" id="KW-0479">Metal-binding</keyword>
<evidence type="ECO:0000256" key="5">
    <source>
        <dbReference type="SAM" id="MobiDB-lite"/>
    </source>
</evidence>
<feature type="compositionally biased region" description="Basic and acidic residues" evidence="5">
    <location>
        <begin position="564"/>
        <end position="587"/>
    </location>
</feature>
<feature type="region of interest" description="Disordered" evidence="5">
    <location>
        <begin position="1"/>
        <end position="37"/>
    </location>
</feature>
<feature type="compositionally biased region" description="Polar residues" evidence="5">
    <location>
        <begin position="499"/>
        <end position="509"/>
    </location>
</feature>
<evidence type="ECO:0000313" key="8">
    <source>
        <dbReference type="Proteomes" id="UP000191285"/>
    </source>
</evidence>
<evidence type="ECO:0000259" key="6">
    <source>
        <dbReference type="PROSITE" id="PS50016"/>
    </source>
</evidence>
<dbReference type="PANTHER" id="PTHR47636">
    <property type="entry name" value="TRANSCRIPTIONAL REGULATORY PROTEIN RCO1"/>
    <property type="match status" value="1"/>
</dbReference>
<keyword evidence="8" id="KW-1185">Reference proteome</keyword>
<keyword evidence="2 4" id="KW-0863">Zinc-finger</keyword>
<name>A0A1V6TMR6_9EURO</name>
<dbReference type="InterPro" id="IPR019787">
    <property type="entry name" value="Znf_PHD-finger"/>
</dbReference>
<dbReference type="InterPro" id="IPR001965">
    <property type="entry name" value="Znf_PHD"/>
</dbReference>
<dbReference type="CDD" id="cd15532">
    <property type="entry name" value="PHD2_CHD_II"/>
    <property type="match status" value="1"/>
</dbReference>
<feature type="domain" description="PHD-type" evidence="6">
    <location>
        <begin position="780"/>
        <end position="833"/>
    </location>
</feature>
<feature type="compositionally biased region" description="Polar residues" evidence="5">
    <location>
        <begin position="542"/>
        <end position="555"/>
    </location>
</feature>